<evidence type="ECO:0000313" key="2">
    <source>
        <dbReference type="Proteomes" id="UP001079430"/>
    </source>
</evidence>
<proteinExistence type="predicted"/>
<dbReference type="EMBL" id="JAPVOI010000004">
    <property type="protein sequence ID" value="MCZ4091690.1"/>
    <property type="molecule type" value="Genomic_DNA"/>
</dbReference>
<accession>A0ABT4KI96</accession>
<keyword evidence="2" id="KW-1185">Reference proteome</keyword>
<reference evidence="1" key="1">
    <citation type="submission" date="2022-10" db="EMBL/GenBank/DDBJ databases">
        <title>Whole genome sequencing of three plant growth promoting bacteria isolated from Vachellia tortilis subsp. raddiana in Morocco.</title>
        <authorList>
            <person name="Hnini M."/>
            <person name="Zouagui R."/>
            <person name="Zouagui H."/>
            <person name="Chemao Elfihri M.-W."/>
            <person name="Ibrahimi A."/>
            <person name="Sbabou L."/>
            <person name="Aurag J."/>
        </authorList>
    </citation>
    <scope>NUCLEOTIDE SEQUENCE</scope>
    <source>
        <strain evidence="1">LMR678</strain>
    </source>
</reference>
<organism evidence="1 2">
    <name type="scientific">Sinorhizobium psoraleae</name>
    <dbReference type="NCBI Taxonomy" id="520838"/>
    <lineage>
        <taxon>Bacteria</taxon>
        <taxon>Pseudomonadati</taxon>
        <taxon>Pseudomonadota</taxon>
        <taxon>Alphaproteobacteria</taxon>
        <taxon>Hyphomicrobiales</taxon>
        <taxon>Rhizobiaceae</taxon>
        <taxon>Sinorhizobium/Ensifer group</taxon>
        <taxon>Sinorhizobium</taxon>
    </lineage>
</organism>
<sequence length="96" mass="9725">MVNAEATKKNRGLLEAINAGMSGYAEGGYVIPRIGGAASSPASVAASPNVDARTQIVNTFDAQSFLSQALSSQAGVKTILNVVRAQPGAFKQAMGG</sequence>
<protein>
    <submittedName>
        <fullName evidence="1">Uncharacterized protein</fullName>
    </submittedName>
</protein>
<gene>
    <name evidence="1" type="ORF">O3W52_16910</name>
</gene>
<name>A0ABT4KI96_9HYPH</name>
<evidence type="ECO:0000313" key="1">
    <source>
        <dbReference type="EMBL" id="MCZ4091690.1"/>
    </source>
</evidence>
<comment type="caution">
    <text evidence="1">The sequence shown here is derived from an EMBL/GenBank/DDBJ whole genome shotgun (WGS) entry which is preliminary data.</text>
</comment>
<dbReference type="RefSeq" id="WP_269281835.1">
    <property type="nucleotide sequence ID" value="NZ_JAPVOI010000004.1"/>
</dbReference>
<dbReference type="Proteomes" id="UP001079430">
    <property type="component" value="Unassembled WGS sequence"/>
</dbReference>